<dbReference type="SUPFAM" id="SSF48403">
    <property type="entry name" value="Ankyrin repeat"/>
    <property type="match status" value="2"/>
</dbReference>
<dbReference type="PANTHER" id="PTHR46586:SF3">
    <property type="entry name" value="ANKYRIN REPEAT-CONTAINING PROTEIN"/>
    <property type="match status" value="1"/>
</dbReference>
<dbReference type="Gene3D" id="1.25.40.20">
    <property type="entry name" value="Ankyrin repeat-containing domain"/>
    <property type="match status" value="2"/>
</dbReference>
<dbReference type="KEGG" id="spar:SPRG_15948"/>
<dbReference type="AlphaFoldDB" id="A0A067BPS1"/>
<dbReference type="InterPro" id="IPR036770">
    <property type="entry name" value="Ankyrin_rpt-contain_sf"/>
</dbReference>
<sequence>MAATAVLRSSDLLTTIVGYQEGLPEALAEVQWIADAIDLTPSVASYRMIPTTGHLSNLPMRFAALPYLQRYSATTNLSNHALFVSPIKVDPALALHLCVVEGNMAIIEQWLRHKPALVTSGTLELAAASSQSAILRLLLARYPELVTAKMMDLVAMAGDLSLLHSLHEAGAICTTDAMDGAAMNGHLDVVVFLHEARYEGCTIVAPTAAVANGHAPIFRYLLEHCVGRVAPSLFYRVPYVEIKTHNVVGTSHLEAIVLASSKTLLSESALLPVVRSLAALETFRDPAMIRFVLDHTALEAAPPQDAMSATTDAWFVFPALDAAATTHPALHDDGATMAVAAFYGDLDTMQRLHGSHLGHVTVQALEYAALNGHLHVLHWLSRFQNDGVMSEALAWACVHGHLDVARYLCEVWHVPVSQTALATAAHTGHRRLVRYLLLGGNGHVEEDEADESTYDTNECIYDHLLGCFRSTFVRTRPVDAAASQGHLAILELLIDQGAEVTTTTMDAAVAHGHADIVRFLVAEHGRGCTVHHLCTASSQRRMDLASYLLSHMQIEADDDDLQRLFVCAARSGSLAFLGQLRTVVSVDARPRTQELMLVHAVLQRQVHMLMHLCEVDGFKWTPNVHDVATLLGRKKVLKYLETLGQAAAESVVTFGPIVGIIGFETTLV</sequence>
<dbReference type="RefSeq" id="XP_012210538.1">
    <property type="nucleotide sequence ID" value="XM_012355148.1"/>
</dbReference>
<name>A0A067BPS1_SAPPC</name>
<dbReference type="GeneID" id="24137621"/>
<dbReference type="EMBL" id="KK583398">
    <property type="protein sequence ID" value="KDO18760.1"/>
    <property type="molecule type" value="Genomic_DNA"/>
</dbReference>
<protein>
    <submittedName>
        <fullName evidence="2">Uncharacterized protein</fullName>
    </submittedName>
</protein>
<evidence type="ECO:0000256" key="1">
    <source>
        <dbReference type="PROSITE-ProRule" id="PRU00023"/>
    </source>
</evidence>
<proteinExistence type="predicted"/>
<dbReference type="VEuPathDB" id="FungiDB:SPRG_15948"/>
<keyword evidence="3" id="KW-1185">Reference proteome</keyword>
<organism evidence="2 3">
    <name type="scientific">Saprolegnia parasitica (strain CBS 223.65)</name>
    <dbReference type="NCBI Taxonomy" id="695850"/>
    <lineage>
        <taxon>Eukaryota</taxon>
        <taxon>Sar</taxon>
        <taxon>Stramenopiles</taxon>
        <taxon>Oomycota</taxon>
        <taxon>Saprolegniomycetes</taxon>
        <taxon>Saprolegniales</taxon>
        <taxon>Saprolegniaceae</taxon>
        <taxon>Saprolegnia</taxon>
    </lineage>
</organism>
<dbReference type="InterPro" id="IPR052050">
    <property type="entry name" value="SecEffector_AnkRepeat"/>
</dbReference>
<evidence type="ECO:0000313" key="2">
    <source>
        <dbReference type="EMBL" id="KDO18760.1"/>
    </source>
</evidence>
<dbReference type="PROSITE" id="PS50088">
    <property type="entry name" value="ANK_REPEAT"/>
    <property type="match status" value="1"/>
</dbReference>
<dbReference type="PANTHER" id="PTHR46586">
    <property type="entry name" value="ANKYRIN REPEAT-CONTAINING PROTEIN"/>
    <property type="match status" value="1"/>
</dbReference>
<dbReference type="Proteomes" id="UP000030745">
    <property type="component" value="Unassembled WGS sequence"/>
</dbReference>
<gene>
    <name evidence="2" type="ORF">SPRG_15948</name>
</gene>
<reference evidence="2 3" key="1">
    <citation type="journal article" date="2013" name="PLoS Genet.">
        <title>Distinctive expansion of potential virulence genes in the genome of the oomycete fish pathogen Saprolegnia parasitica.</title>
        <authorList>
            <person name="Jiang R.H."/>
            <person name="de Bruijn I."/>
            <person name="Haas B.J."/>
            <person name="Belmonte R."/>
            <person name="Lobach L."/>
            <person name="Christie J."/>
            <person name="van den Ackerveken G."/>
            <person name="Bottin A."/>
            <person name="Bulone V."/>
            <person name="Diaz-Moreno S.M."/>
            <person name="Dumas B."/>
            <person name="Fan L."/>
            <person name="Gaulin E."/>
            <person name="Govers F."/>
            <person name="Grenville-Briggs L.J."/>
            <person name="Horner N.R."/>
            <person name="Levin J.Z."/>
            <person name="Mammella M."/>
            <person name="Meijer H.J."/>
            <person name="Morris P."/>
            <person name="Nusbaum C."/>
            <person name="Oome S."/>
            <person name="Phillips A.J."/>
            <person name="van Rooyen D."/>
            <person name="Rzeszutek E."/>
            <person name="Saraiva M."/>
            <person name="Secombes C.J."/>
            <person name="Seidl M.F."/>
            <person name="Snel B."/>
            <person name="Stassen J.H."/>
            <person name="Sykes S."/>
            <person name="Tripathy S."/>
            <person name="van den Berg H."/>
            <person name="Vega-Arreguin J.C."/>
            <person name="Wawra S."/>
            <person name="Young S.K."/>
            <person name="Zeng Q."/>
            <person name="Dieguez-Uribeondo J."/>
            <person name="Russ C."/>
            <person name="Tyler B.M."/>
            <person name="van West P."/>
        </authorList>
    </citation>
    <scope>NUCLEOTIDE SEQUENCE [LARGE SCALE GENOMIC DNA]</scope>
    <source>
        <strain evidence="2 3">CBS 223.65</strain>
    </source>
</reference>
<evidence type="ECO:0000313" key="3">
    <source>
        <dbReference type="Proteomes" id="UP000030745"/>
    </source>
</evidence>
<accession>A0A067BPS1</accession>
<feature type="repeat" description="ANK" evidence="1">
    <location>
        <begin position="473"/>
        <end position="505"/>
    </location>
</feature>
<dbReference type="InterPro" id="IPR002110">
    <property type="entry name" value="Ankyrin_rpt"/>
</dbReference>
<keyword evidence="1" id="KW-0040">ANK repeat</keyword>
<dbReference type="Pfam" id="PF12796">
    <property type="entry name" value="Ank_2"/>
    <property type="match status" value="2"/>
</dbReference>